<dbReference type="Gene3D" id="3.30.1310.10">
    <property type="entry name" value="Nucleoid-associated protein YbaB-like domain"/>
    <property type="match status" value="1"/>
</dbReference>
<evidence type="ECO:0000313" key="2">
    <source>
        <dbReference type="EMBL" id="SDY71705.1"/>
    </source>
</evidence>
<reference evidence="3" key="1">
    <citation type="submission" date="2016-10" db="EMBL/GenBank/DDBJ databases">
        <authorList>
            <person name="Varghese N."/>
            <person name="Submissions S."/>
        </authorList>
    </citation>
    <scope>NUCLEOTIDE SEQUENCE [LARGE SCALE GENOMIC DNA]</scope>
    <source>
        <strain evidence="3">DSM 45245</strain>
    </source>
</reference>
<dbReference type="EMBL" id="FNPH01000003">
    <property type="protein sequence ID" value="SDY71705.1"/>
    <property type="molecule type" value="Genomic_DNA"/>
</dbReference>
<dbReference type="GO" id="GO:0003677">
    <property type="term" value="F:DNA binding"/>
    <property type="evidence" value="ECO:0007669"/>
    <property type="project" value="UniProtKB-KW"/>
</dbReference>
<dbReference type="SUPFAM" id="SSF82607">
    <property type="entry name" value="YbaB-like"/>
    <property type="match status" value="1"/>
</dbReference>
<keyword evidence="1" id="KW-0175">Coiled coil</keyword>
<protein>
    <submittedName>
        <fullName evidence="2">Conserved DNA-binding protein YbaB</fullName>
    </submittedName>
</protein>
<sequence>MAQTADRDANRALRARFDEVFGQYERLRSGLDDLQQRLARLRVTAESEDRHVKATVGPRGQLIKLELDPRIYRDHNVEALAAKITSTVQQATERATSDVQELVRGYLPPGSGAADYLRDGNFGSLLRRSDAALREEAERDE</sequence>
<organism evidence="2 3">
    <name type="scientific">Micromonospora pattaloongensis</name>
    <dbReference type="NCBI Taxonomy" id="405436"/>
    <lineage>
        <taxon>Bacteria</taxon>
        <taxon>Bacillati</taxon>
        <taxon>Actinomycetota</taxon>
        <taxon>Actinomycetes</taxon>
        <taxon>Micromonosporales</taxon>
        <taxon>Micromonosporaceae</taxon>
        <taxon>Micromonospora</taxon>
    </lineage>
</organism>
<feature type="coiled-coil region" evidence="1">
    <location>
        <begin position="24"/>
        <end position="51"/>
    </location>
</feature>
<dbReference type="Proteomes" id="UP000242415">
    <property type="component" value="Unassembled WGS sequence"/>
</dbReference>
<evidence type="ECO:0000313" key="3">
    <source>
        <dbReference type="Proteomes" id="UP000242415"/>
    </source>
</evidence>
<dbReference type="InterPro" id="IPR004401">
    <property type="entry name" value="YbaB/EbfC"/>
</dbReference>
<keyword evidence="2" id="KW-0238">DNA-binding</keyword>
<dbReference type="OrthoDB" id="3625992at2"/>
<proteinExistence type="predicted"/>
<evidence type="ECO:0000256" key="1">
    <source>
        <dbReference type="SAM" id="Coils"/>
    </source>
</evidence>
<gene>
    <name evidence="2" type="ORF">SAMN05444365_103233</name>
</gene>
<accession>A0A1H3M6R9</accession>
<dbReference type="AlphaFoldDB" id="A0A1H3M6R9"/>
<dbReference type="RefSeq" id="WP_091555076.1">
    <property type="nucleotide sequence ID" value="NZ_FNPH01000003.1"/>
</dbReference>
<dbReference type="InterPro" id="IPR036894">
    <property type="entry name" value="YbaB-like_sf"/>
</dbReference>
<name>A0A1H3M6R9_9ACTN</name>
<keyword evidence="3" id="KW-1185">Reference proteome</keyword>
<dbReference type="STRING" id="405436.SAMN05444365_103233"/>
<dbReference type="Pfam" id="PF02575">
    <property type="entry name" value="YbaB_DNA_bd"/>
    <property type="match status" value="1"/>
</dbReference>